<evidence type="ECO:0000256" key="5">
    <source>
        <dbReference type="ARBA" id="ARBA00022640"/>
    </source>
</evidence>
<name>A0A248SPT4_9CRYP</name>
<dbReference type="PANTHER" id="PTHR43381:SF5">
    <property type="entry name" value="TR-TYPE G DOMAIN-CONTAINING PROTEIN"/>
    <property type="match status" value="1"/>
</dbReference>
<comment type="subcellular location">
    <subcellularLocation>
        <location evidence="1 11">Plastid</location>
        <location evidence="1 11">Chloroplast</location>
    </subcellularLocation>
</comment>
<evidence type="ECO:0000313" key="14">
    <source>
        <dbReference type="EMBL" id="ASV47626.1"/>
    </source>
</evidence>
<dbReference type="FunFam" id="2.40.30.10:FF:000008">
    <property type="entry name" value="Translation initiation factor IF-2"/>
    <property type="match status" value="1"/>
</dbReference>
<dbReference type="HAMAP" id="MF_00100_B">
    <property type="entry name" value="IF_2_B"/>
    <property type="match status" value="1"/>
</dbReference>
<accession>A0A248SPT4</accession>
<dbReference type="InterPro" id="IPR015760">
    <property type="entry name" value="TIF_IF2"/>
</dbReference>
<dbReference type="NCBIfam" id="TIGR00231">
    <property type="entry name" value="small_GTP"/>
    <property type="match status" value="1"/>
</dbReference>
<dbReference type="Pfam" id="PF00009">
    <property type="entry name" value="GTP_EFTU"/>
    <property type="match status" value="1"/>
</dbReference>
<dbReference type="SUPFAM" id="SSF52540">
    <property type="entry name" value="P-loop containing nucleoside triphosphate hydrolases"/>
    <property type="match status" value="1"/>
</dbReference>
<dbReference type="EMBL" id="KY860574">
    <property type="protein sequence ID" value="ASV47626.1"/>
    <property type="molecule type" value="Genomic_DNA"/>
</dbReference>
<proteinExistence type="inferred from homology"/>
<evidence type="ECO:0000256" key="3">
    <source>
        <dbReference type="ARBA" id="ARBA00022528"/>
    </source>
</evidence>
<dbReference type="FunFam" id="2.40.30.10:FF:000054">
    <property type="entry name" value="Translation initiation factor IF-2"/>
    <property type="match status" value="1"/>
</dbReference>
<comment type="function">
    <text evidence="9 11">One of the essential components for the initiation of protein synthesis. Protects formylmethionyl-tRNA from spontaneous hydrolysis and promotes its binding to the 30S ribosomal subunits. Also involved in the hydrolysis of GTP during the formation of the 70S ribosomal complex.</text>
</comment>
<dbReference type="SUPFAM" id="SSF52156">
    <property type="entry name" value="Initiation factor IF2/eIF5b, domain 3"/>
    <property type="match status" value="1"/>
</dbReference>
<dbReference type="PROSITE" id="PS01176">
    <property type="entry name" value="IF2"/>
    <property type="match status" value="1"/>
</dbReference>
<dbReference type="CDD" id="cd03702">
    <property type="entry name" value="IF2_mtIF2_II"/>
    <property type="match status" value="1"/>
</dbReference>
<keyword evidence="4 11" id="KW-0396">Initiation factor</keyword>
<evidence type="ECO:0000256" key="1">
    <source>
        <dbReference type="ARBA" id="ARBA00004229"/>
    </source>
</evidence>
<dbReference type="GO" id="GO:0005525">
    <property type="term" value="F:GTP binding"/>
    <property type="evidence" value="ECO:0007669"/>
    <property type="project" value="UniProtKB-KW"/>
</dbReference>
<dbReference type="Gene3D" id="2.40.30.10">
    <property type="entry name" value="Translation factors"/>
    <property type="match status" value="2"/>
</dbReference>
<evidence type="ECO:0000256" key="11">
    <source>
        <dbReference type="HAMAP-Rule" id="MF_00100"/>
    </source>
</evidence>
<dbReference type="InterPro" id="IPR005225">
    <property type="entry name" value="Small_GTP-bd"/>
</dbReference>
<evidence type="ECO:0000256" key="10">
    <source>
        <dbReference type="ARBA" id="ARBA00044105"/>
    </source>
</evidence>
<dbReference type="InterPro" id="IPR000178">
    <property type="entry name" value="TF_IF2_bacterial-like"/>
</dbReference>
<dbReference type="InterPro" id="IPR006847">
    <property type="entry name" value="IF2_N"/>
</dbReference>
<dbReference type="InterPro" id="IPR053905">
    <property type="entry name" value="EF-G-like_DII"/>
</dbReference>
<feature type="domain" description="Tr-type G" evidence="13">
    <location>
        <begin position="285"/>
        <end position="458"/>
    </location>
</feature>
<dbReference type="GO" id="GO:0005829">
    <property type="term" value="C:cytosol"/>
    <property type="evidence" value="ECO:0007669"/>
    <property type="project" value="TreeGrafter"/>
</dbReference>
<dbReference type="Pfam" id="PF04760">
    <property type="entry name" value="IF2_N"/>
    <property type="match status" value="1"/>
</dbReference>
<dbReference type="CDD" id="cd01887">
    <property type="entry name" value="IF2_eIF5B"/>
    <property type="match status" value="1"/>
</dbReference>
<dbReference type="NCBIfam" id="TIGR00487">
    <property type="entry name" value="IF-2"/>
    <property type="match status" value="1"/>
</dbReference>
<dbReference type="FunFam" id="3.40.50.10050:FF:000001">
    <property type="entry name" value="Translation initiation factor IF-2"/>
    <property type="match status" value="1"/>
</dbReference>
<dbReference type="InterPro" id="IPR023115">
    <property type="entry name" value="TIF_IF2_dom3"/>
</dbReference>
<feature type="binding site" evidence="11">
    <location>
        <begin position="344"/>
        <end position="348"/>
    </location>
    <ligand>
        <name>GTP</name>
        <dbReference type="ChEBI" id="CHEBI:37565"/>
    </ligand>
</feature>
<dbReference type="InterPro" id="IPR036925">
    <property type="entry name" value="TIF_IF2_dom3_sf"/>
</dbReference>
<dbReference type="Gene3D" id="3.40.50.10050">
    <property type="entry name" value="Translation initiation factor IF- 2, domain 3"/>
    <property type="match status" value="1"/>
</dbReference>
<dbReference type="GO" id="GO:0009507">
    <property type="term" value="C:chloroplast"/>
    <property type="evidence" value="ECO:0007669"/>
    <property type="project" value="UniProtKB-SubCell"/>
</dbReference>
<dbReference type="GO" id="GO:0003743">
    <property type="term" value="F:translation initiation factor activity"/>
    <property type="evidence" value="ECO:0007669"/>
    <property type="project" value="UniProtKB-UniRule"/>
</dbReference>
<sequence>MYRQIHNKSNLANHFITHILVRDNFHTGTTTAMSSSDTRSNFESVLELSNPILIQSFAAKTSPSSMLTLDSTELIDLETDTSDSLQLNLKPSFKLDKKTKKIEKDDDSDTSKVRNKLKKKSRVKVDLDDEYDSISEEDNDSDSTSNVASLSLERPSVKKQDSSSPKSIFVKQKPSASSGSKKKKKNTSATKRNSDTKVPSRPENVTISGPLTIPELSELLVINDTEIIKVLFFKGISVTMNQVIDVKTAILVGEEVGVEVTFIENQEEDTKKLELFETDTLTHEKRPPIIAVMGHVDHGKTSLLDYIRNTQTAKKESGGITQKLGAYEVELDYKEQKRKLVFLDTPGHEAFSGMRSRGIQVTDIAILVVAADDGVRPQTIEAIKYIQSSNVPLIVAINKIDKEDANVENIKQELSKYNLIPESWGGDTLMVPISAKQGTNIDNLLELIVLLSEVETLTADPTANAQGTILESHIDRTKGAIASLLVQNGTLKVGDILVAGDSIAKIRGILDSNGERVSSVSPSSPALIWGLSKAPKAGDIFTIYSDEKEAKLAVQKAQDQDRGTSISQTLNENYNISDLELKGKINLIIKTDIQGSVEAIVNTIYKMSHPKVQIKVLYAAPGEITETDIDFAYTSNATVLAFNTTLASGARKAAKNSNVTVKESDVIYDLFDYVQDMIDLVVGPEYDEQFIGSATVKNIFPLGKSFVAGSFVSEGKLVQGCHIKIMRNAEVVYEGSLDSLKRLKDDVLEVKENLECGIFVKDFDTWSEADVIKAFNLIEKKRSR</sequence>
<geneLocation type="chloroplast" evidence="14"/>
<reference evidence="14" key="1">
    <citation type="journal article" date="2017" name="Genome Biol. Evol.">
        <title>Evolutionary Dynamics of Cryptophyte Plastid Genomes.</title>
        <authorList>
            <person name="Kim J.I."/>
            <person name="Moore C.E."/>
            <person name="Archibald J.M."/>
            <person name="Bhattacharya D."/>
            <person name="Yi G."/>
            <person name="Yoon H.S."/>
            <person name="Shin W."/>
        </authorList>
    </citation>
    <scope>NUCLEOTIDE SEQUENCE</scope>
</reference>
<keyword evidence="6 11" id="KW-0547">Nucleotide-binding</keyword>
<evidence type="ECO:0000256" key="8">
    <source>
        <dbReference type="ARBA" id="ARBA00023134"/>
    </source>
</evidence>
<comment type="caution">
    <text evidence="11">Lacks conserved residue(s) required for the propagation of feature annotation.</text>
</comment>
<evidence type="ECO:0000256" key="9">
    <source>
        <dbReference type="ARBA" id="ARBA00025162"/>
    </source>
</evidence>
<keyword evidence="7 11" id="KW-0648">Protein biosynthesis</keyword>
<dbReference type="Pfam" id="PF11987">
    <property type="entry name" value="IF-2"/>
    <property type="match status" value="1"/>
</dbReference>
<organism evidence="14">
    <name type="scientific">Chroomonas mesostigmatica CCMP1168</name>
    <dbReference type="NCBI Taxonomy" id="1195612"/>
    <lineage>
        <taxon>Eukaryota</taxon>
        <taxon>Cryptophyceae</taxon>
        <taxon>Pyrenomonadales</taxon>
        <taxon>Chroomonadaceae</taxon>
        <taxon>Chroomonas</taxon>
    </lineage>
</organism>
<feature type="compositionally biased region" description="Basic residues" evidence="12">
    <location>
        <begin position="113"/>
        <end position="122"/>
    </location>
</feature>
<dbReference type="AlphaFoldDB" id="A0A248SPT4"/>
<dbReference type="PROSITE" id="PS51722">
    <property type="entry name" value="G_TR_2"/>
    <property type="match status" value="1"/>
</dbReference>
<dbReference type="InterPro" id="IPR027417">
    <property type="entry name" value="P-loop_NTPase"/>
</dbReference>
<dbReference type="Gene3D" id="3.40.50.300">
    <property type="entry name" value="P-loop containing nucleotide triphosphate hydrolases"/>
    <property type="match status" value="1"/>
</dbReference>
<feature type="region of interest" description="Disordered" evidence="12">
    <location>
        <begin position="98"/>
        <end position="209"/>
    </location>
</feature>
<evidence type="ECO:0000256" key="4">
    <source>
        <dbReference type="ARBA" id="ARBA00022540"/>
    </source>
</evidence>
<dbReference type="FunFam" id="3.40.50.300:FF:000019">
    <property type="entry name" value="Translation initiation factor IF-2"/>
    <property type="match status" value="1"/>
</dbReference>
<feature type="compositionally biased region" description="Acidic residues" evidence="12">
    <location>
        <begin position="127"/>
        <end position="141"/>
    </location>
</feature>
<dbReference type="InterPro" id="IPR044145">
    <property type="entry name" value="IF2_II"/>
</dbReference>
<evidence type="ECO:0000259" key="13">
    <source>
        <dbReference type="PROSITE" id="PS51722"/>
    </source>
</evidence>
<comment type="similarity">
    <text evidence="2 11">Belongs to the TRAFAC class translation factor GTPase superfamily. Classic translation factor GTPase family. IF-2 subfamily.</text>
</comment>
<keyword evidence="3 14" id="KW-0150">Chloroplast</keyword>
<gene>
    <name evidence="11 14" type="primary">infB</name>
    <name evidence="14" type="ORF">CMESOPL_130</name>
</gene>
<keyword evidence="5 14" id="KW-0934">Plastid</keyword>
<protein>
    <recommendedName>
        <fullName evidence="10 11">Translation initiation factor IF-2, chloroplastic</fullName>
    </recommendedName>
</protein>
<dbReference type="CDD" id="cd03692">
    <property type="entry name" value="mtIF2_IVc"/>
    <property type="match status" value="1"/>
</dbReference>
<feature type="binding site" evidence="11">
    <location>
        <begin position="294"/>
        <end position="301"/>
    </location>
    <ligand>
        <name>GTP</name>
        <dbReference type="ChEBI" id="CHEBI:37565"/>
    </ligand>
</feature>
<dbReference type="Pfam" id="PF22042">
    <property type="entry name" value="EF-G_D2"/>
    <property type="match status" value="1"/>
</dbReference>
<dbReference type="SUPFAM" id="SSF50447">
    <property type="entry name" value="Translation proteins"/>
    <property type="match status" value="2"/>
</dbReference>
<evidence type="ECO:0000256" key="2">
    <source>
        <dbReference type="ARBA" id="ARBA00007733"/>
    </source>
</evidence>
<dbReference type="PRINTS" id="PR00315">
    <property type="entry name" value="ELONGATNFCT"/>
</dbReference>
<feature type="binding site" evidence="11">
    <location>
        <begin position="398"/>
        <end position="401"/>
    </location>
    <ligand>
        <name>GTP</name>
        <dbReference type="ChEBI" id="CHEBI:37565"/>
    </ligand>
</feature>
<evidence type="ECO:0000256" key="6">
    <source>
        <dbReference type="ARBA" id="ARBA00022741"/>
    </source>
</evidence>
<keyword evidence="8 11" id="KW-0342">GTP-binding</keyword>
<dbReference type="InterPro" id="IPR000795">
    <property type="entry name" value="T_Tr_GTP-bd_dom"/>
</dbReference>
<evidence type="ECO:0000256" key="7">
    <source>
        <dbReference type="ARBA" id="ARBA00022917"/>
    </source>
</evidence>
<evidence type="ECO:0000256" key="12">
    <source>
        <dbReference type="SAM" id="MobiDB-lite"/>
    </source>
</evidence>
<dbReference type="InterPro" id="IPR009000">
    <property type="entry name" value="Transl_B-barrel_sf"/>
</dbReference>
<dbReference type="GO" id="GO:0003924">
    <property type="term" value="F:GTPase activity"/>
    <property type="evidence" value="ECO:0007669"/>
    <property type="project" value="UniProtKB-UniRule"/>
</dbReference>
<dbReference type="PANTHER" id="PTHR43381">
    <property type="entry name" value="TRANSLATION INITIATION FACTOR IF-2-RELATED"/>
    <property type="match status" value="1"/>
</dbReference>